<evidence type="ECO:0000313" key="3">
    <source>
        <dbReference type="EMBL" id="GAA2030792.1"/>
    </source>
</evidence>
<dbReference type="InterPro" id="IPR036396">
    <property type="entry name" value="Cyt_P450_sf"/>
</dbReference>
<proteinExistence type="inferred from homology"/>
<dbReference type="Proteomes" id="UP001500751">
    <property type="component" value="Unassembled WGS sequence"/>
</dbReference>
<name>A0ABP5FSV9_9ACTN</name>
<dbReference type="Gene3D" id="1.10.630.10">
    <property type="entry name" value="Cytochrome P450"/>
    <property type="match status" value="1"/>
</dbReference>
<dbReference type="PROSITE" id="PS00086">
    <property type="entry name" value="CYTOCHROME_P450"/>
    <property type="match status" value="1"/>
</dbReference>
<dbReference type="InterPro" id="IPR017972">
    <property type="entry name" value="Cyt_P450_CS"/>
</dbReference>
<dbReference type="EMBL" id="BAAAQN010000017">
    <property type="protein sequence ID" value="GAA2030792.1"/>
    <property type="molecule type" value="Genomic_DNA"/>
</dbReference>
<evidence type="ECO:0000256" key="2">
    <source>
        <dbReference type="RuleBase" id="RU000461"/>
    </source>
</evidence>
<comment type="caution">
    <text evidence="3">The sequence shown here is derived from an EMBL/GenBank/DDBJ whole genome shotgun (WGS) entry which is preliminary data.</text>
</comment>
<keyword evidence="2" id="KW-0479">Metal-binding</keyword>
<keyword evidence="4" id="KW-1185">Reference proteome</keyword>
<dbReference type="PANTHER" id="PTHR46696">
    <property type="entry name" value="P450, PUTATIVE (EUROFUNG)-RELATED"/>
    <property type="match status" value="1"/>
</dbReference>
<organism evidence="3 4">
    <name type="scientific">Catenulispora yoronensis</name>
    <dbReference type="NCBI Taxonomy" id="450799"/>
    <lineage>
        <taxon>Bacteria</taxon>
        <taxon>Bacillati</taxon>
        <taxon>Actinomycetota</taxon>
        <taxon>Actinomycetes</taxon>
        <taxon>Catenulisporales</taxon>
        <taxon>Catenulisporaceae</taxon>
        <taxon>Catenulispora</taxon>
    </lineage>
</organism>
<dbReference type="PANTHER" id="PTHR46696:SF1">
    <property type="entry name" value="CYTOCHROME P450 YJIB-RELATED"/>
    <property type="match status" value="1"/>
</dbReference>
<keyword evidence="2" id="KW-0560">Oxidoreductase</keyword>
<accession>A0ABP5FSV9</accession>
<reference evidence="4" key="1">
    <citation type="journal article" date="2019" name="Int. J. Syst. Evol. Microbiol.">
        <title>The Global Catalogue of Microorganisms (GCM) 10K type strain sequencing project: providing services to taxonomists for standard genome sequencing and annotation.</title>
        <authorList>
            <consortium name="The Broad Institute Genomics Platform"/>
            <consortium name="The Broad Institute Genome Sequencing Center for Infectious Disease"/>
            <person name="Wu L."/>
            <person name="Ma J."/>
        </authorList>
    </citation>
    <scope>NUCLEOTIDE SEQUENCE [LARGE SCALE GENOMIC DNA]</scope>
    <source>
        <strain evidence="4">JCM 16014</strain>
    </source>
</reference>
<comment type="similarity">
    <text evidence="1 2">Belongs to the cytochrome P450 family.</text>
</comment>
<keyword evidence="2" id="KW-0503">Monooxygenase</keyword>
<keyword evidence="2" id="KW-0349">Heme</keyword>
<dbReference type="PRINTS" id="PR00385">
    <property type="entry name" value="P450"/>
</dbReference>
<gene>
    <name evidence="3" type="ORF">GCM10009839_33250</name>
</gene>
<dbReference type="InterPro" id="IPR002397">
    <property type="entry name" value="Cyt_P450_B"/>
</dbReference>
<protein>
    <submittedName>
        <fullName evidence="3">Cytochrome P450</fullName>
    </submittedName>
</protein>
<sequence length="401" mass="44192">MRTPEGVDIPAYPFPRPIGELISPPDASGYPVVSRVLLPTGQTAWLVTGYEAVRQLLRSPAFSSCVFAPGFPRFHGRVALPTSPTGFMVGMDPPGHTHLRRILIPGFTIKTMRQFEPSIREIMVGALDAMRAAGQPADLINEFALPAPSMVISRLLGVPYEDHDFFQSRSRVIVDRSFSPEQRGDASQAVHDYLADLVARKQSEGESHDLIGRLAIDRVAAGELTTEEVVGVALMLFMGGHETTANMIGLSTLVLLRYPELRERLRQRPALVDNLVEELLRYVTILRTGVPRLATADVEIGGQLIRAGEGAIAMTSAANRDLAVYSDPDQFDVDREPHPHLAFGFGVHQCIAQPLARIEIRVALTELIQRFPALALAEEVCDADAWDDAVVYGLRRMMVRW</sequence>
<dbReference type="Pfam" id="PF00067">
    <property type="entry name" value="p450"/>
    <property type="match status" value="1"/>
</dbReference>
<dbReference type="SUPFAM" id="SSF48264">
    <property type="entry name" value="Cytochrome P450"/>
    <property type="match status" value="1"/>
</dbReference>
<evidence type="ECO:0000313" key="4">
    <source>
        <dbReference type="Proteomes" id="UP001500751"/>
    </source>
</evidence>
<dbReference type="CDD" id="cd11030">
    <property type="entry name" value="CYP105-like"/>
    <property type="match status" value="1"/>
</dbReference>
<dbReference type="InterPro" id="IPR001128">
    <property type="entry name" value="Cyt_P450"/>
</dbReference>
<keyword evidence="2" id="KW-0408">Iron</keyword>
<dbReference type="PRINTS" id="PR00359">
    <property type="entry name" value="BP450"/>
</dbReference>
<dbReference type="RefSeq" id="WP_344666505.1">
    <property type="nucleotide sequence ID" value="NZ_BAAAQN010000017.1"/>
</dbReference>
<evidence type="ECO:0000256" key="1">
    <source>
        <dbReference type="ARBA" id="ARBA00010617"/>
    </source>
</evidence>